<dbReference type="GO" id="GO:0005507">
    <property type="term" value="F:copper ion binding"/>
    <property type="evidence" value="ECO:0007669"/>
    <property type="project" value="InterPro"/>
</dbReference>
<keyword evidence="13 19" id="KW-0186">Copper</keyword>
<dbReference type="GO" id="GO:0020037">
    <property type="term" value="F:heme binding"/>
    <property type="evidence" value="ECO:0007669"/>
    <property type="project" value="InterPro"/>
</dbReference>
<reference evidence="24 25" key="1">
    <citation type="submission" date="2018-05" db="EMBL/GenBank/DDBJ databases">
        <title>Genomic Encyclopedia of Type Strains, Phase IV (KMG-IV): sequencing the most valuable type-strain genomes for metagenomic binning, comparative biology and taxonomic classification.</title>
        <authorList>
            <person name="Goeker M."/>
        </authorList>
    </citation>
    <scope>NUCLEOTIDE SEQUENCE [LARGE SCALE GENOMIC DNA]</scope>
    <source>
        <strain evidence="24 25">DSM 25134</strain>
    </source>
</reference>
<dbReference type="PROSITE" id="PS50999">
    <property type="entry name" value="COX2_TM"/>
    <property type="match status" value="1"/>
</dbReference>
<dbReference type="GO" id="GO:0005886">
    <property type="term" value="C:plasma membrane"/>
    <property type="evidence" value="ECO:0007669"/>
    <property type="project" value="UniProtKB-SubCell"/>
</dbReference>
<evidence type="ECO:0000256" key="14">
    <source>
        <dbReference type="ARBA" id="ARBA00023136"/>
    </source>
</evidence>
<dbReference type="Pfam" id="PF13442">
    <property type="entry name" value="Cytochrome_CBB3"/>
    <property type="match status" value="1"/>
</dbReference>
<comment type="function">
    <text evidence="15 19">Subunits I and II form the functional core of the enzyme complex. Electrons originating in cytochrome c are transferred via heme a and Cu(A) to the binuclear center formed by heme a3 and Cu(B).</text>
</comment>
<dbReference type="PANTHER" id="PTHR22888:SF9">
    <property type="entry name" value="CYTOCHROME C OXIDASE SUBUNIT 2"/>
    <property type="match status" value="1"/>
</dbReference>
<evidence type="ECO:0000259" key="23">
    <source>
        <dbReference type="PROSITE" id="PS51007"/>
    </source>
</evidence>
<sequence>MSCRYLPGRTAASSLLACTAMQARGAAINLQAPATSLARLEYDLHTMLLLVTGGIFLLVLAVMLYAIVRHRKSAGHAARLFHENTTVEIIWTLIPLLILLLIAWPATRAVLNQKSTRGEELTIKITGYQWKWRYDYLDDNFGFMSHLATPASAIAGTAAKPANYLLEVDEPLVVPTGRKVRLLLTANDVIHSWWVPQLGIKQDAIPGFLRDAWFMVDTPGIYRGQCSELCGKDHGFMPIVVEARSPEDYARWRDARLKQAAASADDPTRVWTLAALRERGEKVYGQNCIPCHQANGKGIPGSFPALDGSPVVNGDKAGHINIVLNGSQKNPAMQAWGKQLSDTDIAAVISYERNAWGNHTGQLVQPAEIRAARAGAAS</sequence>
<name>A0A318JAH3_9NEIS</name>
<dbReference type="PROSITE" id="PS51007">
    <property type="entry name" value="CYTC"/>
    <property type="match status" value="1"/>
</dbReference>
<comment type="cofactor">
    <cofactor evidence="19">
        <name>Cu cation</name>
        <dbReference type="ChEBI" id="CHEBI:23378"/>
    </cofactor>
    <text evidence="19">Binds a copper A center.</text>
</comment>
<dbReference type="Gene3D" id="1.10.287.90">
    <property type="match status" value="1"/>
</dbReference>
<evidence type="ECO:0000256" key="5">
    <source>
        <dbReference type="ARBA" id="ARBA00022617"/>
    </source>
</evidence>
<dbReference type="EC" id="7.1.1.9" evidence="19"/>
<keyword evidence="6 18" id="KW-0679">Respiratory chain</keyword>
<keyword evidence="25" id="KW-1185">Reference proteome</keyword>
<comment type="similarity">
    <text evidence="3 18">Belongs to the cytochrome c oxidase subunit 2 family.</text>
</comment>
<accession>A0A318JAH3</accession>
<dbReference type="RefSeq" id="WP_082693269.1">
    <property type="nucleotide sequence ID" value="NZ_LNQU01000006.1"/>
</dbReference>
<dbReference type="GO" id="GO:0016491">
    <property type="term" value="F:oxidoreductase activity"/>
    <property type="evidence" value="ECO:0007669"/>
    <property type="project" value="InterPro"/>
</dbReference>
<dbReference type="InterPro" id="IPR009056">
    <property type="entry name" value="Cyt_c-like_dom"/>
</dbReference>
<feature type="transmembrane region" description="Helical" evidence="20">
    <location>
        <begin position="89"/>
        <end position="107"/>
    </location>
</feature>
<dbReference type="InterPro" id="IPR001505">
    <property type="entry name" value="Copper_CuA"/>
</dbReference>
<dbReference type="SUPFAM" id="SSF49503">
    <property type="entry name" value="Cupredoxins"/>
    <property type="match status" value="1"/>
</dbReference>
<evidence type="ECO:0000256" key="8">
    <source>
        <dbReference type="ARBA" id="ARBA00022723"/>
    </source>
</evidence>
<dbReference type="PANTHER" id="PTHR22888">
    <property type="entry name" value="CYTOCHROME C OXIDASE, SUBUNIT II"/>
    <property type="match status" value="1"/>
</dbReference>
<dbReference type="Gene3D" id="1.10.760.10">
    <property type="entry name" value="Cytochrome c-like domain"/>
    <property type="match status" value="1"/>
</dbReference>
<keyword evidence="12 17" id="KW-0408">Iron</keyword>
<dbReference type="InterPro" id="IPR008972">
    <property type="entry name" value="Cupredoxin"/>
</dbReference>
<gene>
    <name evidence="24" type="ORF">DFR38_11430</name>
</gene>
<comment type="catalytic activity">
    <reaction evidence="16 19">
        <text>4 Fe(II)-[cytochrome c] + O2 + 8 H(+)(in) = 4 Fe(III)-[cytochrome c] + 2 H2O + 4 H(+)(out)</text>
        <dbReference type="Rhea" id="RHEA:11436"/>
        <dbReference type="Rhea" id="RHEA-COMP:10350"/>
        <dbReference type="Rhea" id="RHEA-COMP:14399"/>
        <dbReference type="ChEBI" id="CHEBI:15377"/>
        <dbReference type="ChEBI" id="CHEBI:15378"/>
        <dbReference type="ChEBI" id="CHEBI:15379"/>
        <dbReference type="ChEBI" id="CHEBI:29033"/>
        <dbReference type="ChEBI" id="CHEBI:29034"/>
        <dbReference type="EC" id="7.1.1.9"/>
    </reaction>
</comment>
<dbReference type="AlphaFoldDB" id="A0A318JAH3"/>
<evidence type="ECO:0000256" key="2">
    <source>
        <dbReference type="ARBA" id="ARBA00004459"/>
    </source>
</evidence>
<dbReference type="PROSITE" id="PS50857">
    <property type="entry name" value="COX2_CUA"/>
    <property type="match status" value="1"/>
</dbReference>
<evidence type="ECO:0000256" key="3">
    <source>
        <dbReference type="ARBA" id="ARBA00007866"/>
    </source>
</evidence>
<evidence type="ECO:0000256" key="15">
    <source>
        <dbReference type="ARBA" id="ARBA00024688"/>
    </source>
</evidence>
<evidence type="ECO:0000256" key="16">
    <source>
        <dbReference type="ARBA" id="ARBA00047816"/>
    </source>
</evidence>
<evidence type="ECO:0000313" key="24">
    <source>
        <dbReference type="EMBL" id="PXX43594.1"/>
    </source>
</evidence>
<evidence type="ECO:0000259" key="21">
    <source>
        <dbReference type="PROSITE" id="PS50857"/>
    </source>
</evidence>
<feature type="domain" description="Cytochrome oxidase subunit II transmembrane region profile" evidence="22">
    <location>
        <begin position="22"/>
        <end position="117"/>
    </location>
</feature>
<dbReference type="PROSITE" id="PS00078">
    <property type="entry name" value="COX2"/>
    <property type="match status" value="1"/>
</dbReference>
<dbReference type="Gene3D" id="2.60.40.420">
    <property type="entry name" value="Cupredoxins - blue copper proteins"/>
    <property type="match status" value="1"/>
</dbReference>
<evidence type="ECO:0000256" key="4">
    <source>
        <dbReference type="ARBA" id="ARBA00022448"/>
    </source>
</evidence>
<evidence type="ECO:0000256" key="9">
    <source>
        <dbReference type="ARBA" id="ARBA00022967"/>
    </source>
</evidence>
<keyword evidence="9" id="KW-1278">Translocase</keyword>
<dbReference type="InterPro" id="IPR045187">
    <property type="entry name" value="CcO_II"/>
</dbReference>
<evidence type="ECO:0000256" key="1">
    <source>
        <dbReference type="ARBA" id="ARBA00004141"/>
    </source>
</evidence>
<evidence type="ECO:0000256" key="18">
    <source>
        <dbReference type="RuleBase" id="RU000456"/>
    </source>
</evidence>
<feature type="domain" description="Cytochrome oxidase subunit II copper A binding" evidence="21">
    <location>
        <begin position="118"/>
        <end position="255"/>
    </location>
</feature>
<evidence type="ECO:0000256" key="12">
    <source>
        <dbReference type="ARBA" id="ARBA00023004"/>
    </source>
</evidence>
<dbReference type="GO" id="GO:0042773">
    <property type="term" value="P:ATP synthesis coupled electron transport"/>
    <property type="evidence" value="ECO:0007669"/>
    <property type="project" value="TreeGrafter"/>
</dbReference>
<feature type="domain" description="Cytochrome c" evidence="23">
    <location>
        <begin position="275"/>
        <end position="356"/>
    </location>
</feature>
<evidence type="ECO:0000256" key="7">
    <source>
        <dbReference type="ARBA" id="ARBA00022692"/>
    </source>
</evidence>
<dbReference type="Pfam" id="PF00116">
    <property type="entry name" value="COX2"/>
    <property type="match status" value="1"/>
</dbReference>
<protein>
    <recommendedName>
        <fullName evidence="19">Cytochrome c oxidase subunit 2</fullName>
        <ecNumber evidence="19">7.1.1.9</ecNumber>
    </recommendedName>
</protein>
<evidence type="ECO:0000259" key="22">
    <source>
        <dbReference type="PROSITE" id="PS50999"/>
    </source>
</evidence>
<dbReference type="EMBL" id="QJKC01000014">
    <property type="protein sequence ID" value="PXX43594.1"/>
    <property type="molecule type" value="Genomic_DNA"/>
</dbReference>
<dbReference type="GO" id="GO:0009279">
    <property type="term" value="C:cell outer membrane"/>
    <property type="evidence" value="ECO:0007669"/>
    <property type="project" value="UniProtKB-SubCell"/>
</dbReference>
<keyword evidence="8 17" id="KW-0479">Metal-binding</keyword>
<dbReference type="SUPFAM" id="SSF46626">
    <property type="entry name" value="Cytochrome c"/>
    <property type="match status" value="1"/>
</dbReference>
<keyword evidence="11 20" id="KW-1133">Transmembrane helix</keyword>
<evidence type="ECO:0000313" key="25">
    <source>
        <dbReference type="Proteomes" id="UP000248395"/>
    </source>
</evidence>
<keyword evidence="7 18" id="KW-0812">Transmembrane</keyword>
<organism evidence="24 25">
    <name type="scientific">Aquitalea magnusonii</name>
    <dbReference type="NCBI Taxonomy" id="332411"/>
    <lineage>
        <taxon>Bacteria</taxon>
        <taxon>Pseudomonadati</taxon>
        <taxon>Pseudomonadota</taxon>
        <taxon>Betaproteobacteria</taxon>
        <taxon>Neisseriales</taxon>
        <taxon>Chromobacteriaceae</taxon>
        <taxon>Aquitalea</taxon>
    </lineage>
</organism>
<keyword evidence="10 18" id="KW-0249">Electron transport</keyword>
<dbReference type="GO" id="GO:0004129">
    <property type="term" value="F:cytochrome-c oxidase activity"/>
    <property type="evidence" value="ECO:0007669"/>
    <property type="project" value="UniProtKB-EC"/>
</dbReference>
<evidence type="ECO:0000256" key="10">
    <source>
        <dbReference type="ARBA" id="ARBA00022982"/>
    </source>
</evidence>
<comment type="subcellular location">
    <subcellularLocation>
        <location evidence="18">Cell membrane</location>
        <topology evidence="18">Multi-pass membrane protein</topology>
    </subcellularLocation>
    <subcellularLocation>
        <location evidence="2">Cell outer membrane</location>
        <topology evidence="2">Lipid-anchor</topology>
    </subcellularLocation>
    <subcellularLocation>
        <location evidence="1">Membrane</location>
        <topology evidence="1">Multi-pass membrane protein</topology>
    </subcellularLocation>
</comment>
<evidence type="ECO:0000256" key="6">
    <source>
        <dbReference type="ARBA" id="ARBA00022660"/>
    </source>
</evidence>
<evidence type="ECO:0000256" key="11">
    <source>
        <dbReference type="ARBA" id="ARBA00022989"/>
    </source>
</evidence>
<dbReference type="InterPro" id="IPR002429">
    <property type="entry name" value="CcO_II-like_C"/>
</dbReference>
<dbReference type="SUPFAM" id="SSF81464">
    <property type="entry name" value="Cytochrome c oxidase subunit II-like, transmembrane region"/>
    <property type="match status" value="1"/>
</dbReference>
<evidence type="ECO:0000256" key="19">
    <source>
        <dbReference type="RuleBase" id="RU004024"/>
    </source>
</evidence>
<evidence type="ECO:0000256" key="20">
    <source>
        <dbReference type="SAM" id="Phobius"/>
    </source>
</evidence>
<dbReference type="InterPro" id="IPR011759">
    <property type="entry name" value="Cyt_c_oxidase_su2_TM_dom"/>
</dbReference>
<dbReference type="PRINTS" id="PR01166">
    <property type="entry name" value="CYCOXIDASEII"/>
</dbReference>
<evidence type="ECO:0000256" key="17">
    <source>
        <dbReference type="PROSITE-ProRule" id="PRU00433"/>
    </source>
</evidence>
<keyword evidence="5 17" id="KW-0349">Heme</keyword>
<feature type="transmembrane region" description="Helical" evidence="20">
    <location>
        <begin position="48"/>
        <end position="68"/>
    </location>
</feature>
<dbReference type="InterPro" id="IPR036257">
    <property type="entry name" value="Cyt_c_oxidase_su2_TM_sf"/>
</dbReference>
<keyword evidence="4 18" id="KW-0813">Transport</keyword>
<evidence type="ECO:0000256" key="13">
    <source>
        <dbReference type="ARBA" id="ARBA00023008"/>
    </source>
</evidence>
<dbReference type="Proteomes" id="UP000248395">
    <property type="component" value="Unassembled WGS sequence"/>
</dbReference>
<dbReference type="InterPro" id="IPR036909">
    <property type="entry name" value="Cyt_c-like_dom_sf"/>
</dbReference>
<dbReference type="NCBIfam" id="TIGR02866">
    <property type="entry name" value="CoxB"/>
    <property type="match status" value="1"/>
</dbReference>
<dbReference type="Pfam" id="PF02790">
    <property type="entry name" value="COX2_TM"/>
    <property type="match status" value="1"/>
</dbReference>
<keyword evidence="14 20" id="KW-0472">Membrane</keyword>
<proteinExistence type="inferred from homology"/>
<dbReference type="InterPro" id="IPR014222">
    <property type="entry name" value="Cyt_c_oxidase_su2"/>
</dbReference>
<comment type="caution">
    <text evidence="24">The sequence shown here is derived from an EMBL/GenBank/DDBJ whole genome shotgun (WGS) entry which is preliminary data.</text>
</comment>